<dbReference type="Pfam" id="PF00581">
    <property type="entry name" value="Rhodanese"/>
    <property type="match status" value="1"/>
</dbReference>
<reference evidence="2" key="1">
    <citation type="submission" date="2020-05" db="EMBL/GenBank/DDBJ databases">
        <title>Phylogenomic resolution of chytrid fungi.</title>
        <authorList>
            <person name="Stajich J.E."/>
            <person name="Amses K."/>
            <person name="Simmons R."/>
            <person name="Seto K."/>
            <person name="Myers J."/>
            <person name="Bonds A."/>
            <person name="Quandt C.A."/>
            <person name="Barry K."/>
            <person name="Liu P."/>
            <person name="Grigoriev I."/>
            <person name="Longcore J.E."/>
            <person name="James T.Y."/>
        </authorList>
    </citation>
    <scope>NUCLEOTIDE SEQUENCE</scope>
    <source>
        <strain evidence="2">JEL0318</strain>
    </source>
</reference>
<comment type="caution">
    <text evidence="2">The sequence shown here is derived from an EMBL/GenBank/DDBJ whole genome shotgun (WGS) entry which is preliminary data.</text>
</comment>
<dbReference type="Proteomes" id="UP001212841">
    <property type="component" value="Unassembled WGS sequence"/>
</dbReference>
<dbReference type="InterPro" id="IPR036873">
    <property type="entry name" value="Rhodanese-like_dom_sf"/>
</dbReference>
<dbReference type="PANTHER" id="PTHR44086:SF10">
    <property type="entry name" value="THIOSULFATE SULFURTRANSFERASE_RHODANESE-LIKE DOMAIN-CONTAINING PROTEIN 3"/>
    <property type="match status" value="1"/>
</dbReference>
<organism evidence="2 3">
    <name type="scientific">Rhizophlyctis rosea</name>
    <dbReference type="NCBI Taxonomy" id="64517"/>
    <lineage>
        <taxon>Eukaryota</taxon>
        <taxon>Fungi</taxon>
        <taxon>Fungi incertae sedis</taxon>
        <taxon>Chytridiomycota</taxon>
        <taxon>Chytridiomycota incertae sedis</taxon>
        <taxon>Chytridiomycetes</taxon>
        <taxon>Rhizophlyctidales</taxon>
        <taxon>Rhizophlyctidaceae</taxon>
        <taxon>Rhizophlyctis</taxon>
    </lineage>
</organism>
<dbReference type="EMBL" id="JADGJD010000152">
    <property type="protein sequence ID" value="KAJ3054206.1"/>
    <property type="molecule type" value="Genomic_DNA"/>
</dbReference>
<dbReference type="GO" id="GO:0005739">
    <property type="term" value="C:mitochondrion"/>
    <property type="evidence" value="ECO:0007669"/>
    <property type="project" value="TreeGrafter"/>
</dbReference>
<keyword evidence="3" id="KW-1185">Reference proteome</keyword>
<evidence type="ECO:0000259" key="1">
    <source>
        <dbReference type="PROSITE" id="PS50206"/>
    </source>
</evidence>
<gene>
    <name evidence="2" type="ORF">HK097_002429</name>
</gene>
<dbReference type="PANTHER" id="PTHR44086">
    <property type="entry name" value="THIOSULFATE SULFURTRANSFERASE RDL2, MITOCHONDRIAL-RELATED"/>
    <property type="match status" value="1"/>
</dbReference>
<dbReference type="InterPro" id="IPR001763">
    <property type="entry name" value="Rhodanese-like_dom"/>
</dbReference>
<dbReference type="Gene3D" id="3.40.250.10">
    <property type="entry name" value="Rhodanese-like domain"/>
    <property type="match status" value="1"/>
</dbReference>
<dbReference type="AlphaFoldDB" id="A0AAD5SGL6"/>
<dbReference type="CDD" id="cd00158">
    <property type="entry name" value="RHOD"/>
    <property type="match status" value="1"/>
</dbReference>
<feature type="domain" description="Rhodanese" evidence="1">
    <location>
        <begin position="61"/>
        <end position="151"/>
    </location>
</feature>
<sequence>MLPSTRHALFRAIGQTRSQSRHFSQSTPARSLFSDYVSKLKTSVREITPKELNDKVLPKGPSPSLHIFDVRETDEFNKNQLPYAIYLGRGNLERDVEGIVPDNYDVIVLYCSGGNRSVVAADALQRMGYQNVYSLQGGLGRWQSEGYKVLENKPVYSERIEYRARPGPEWDGPYGKTWDGHERLPAGGAHH</sequence>
<dbReference type="SMART" id="SM00450">
    <property type="entry name" value="RHOD"/>
    <property type="match status" value="1"/>
</dbReference>
<accession>A0AAD5SGL6</accession>
<dbReference type="GO" id="GO:0004792">
    <property type="term" value="F:thiosulfate-cyanide sulfurtransferase activity"/>
    <property type="evidence" value="ECO:0007669"/>
    <property type="project" value="TreeGrafter"/>
</dbReference>
<dbReference type="SUPFAM" id="SSF52821">
    <property type="entry name" value="Rhodanese/Cell cycle control phosphatase"/>
    <property type="match status" value="1"/>
</dbReference>
<proteinExistence type="predicted"/>
<evidence type="ECO:0000313" key="2">
    <source>
        <dbReference type="EMBL" id="KAJ3054206.1"/>
    </source>
</evidence>
<name>A0AAD5SGL6_9FUNG</name>
<evidence type="ECO:0000313" key="3">
    <source>
        <dbReference type="Proteomes" id="UP001212841"/>
    </source>
</evidence>
<protein>
    <recommendedName>
        <fullName evidence="1">Rhodanese domain-containing protein</fullName>
    </recommendedName>
</protein>
<dbReference type="PROSITE" id="PS50206">
    <property type="entry name" value="RHODANESE_3"/>
    <property type="match status" value="1"/>
</dbReference>